<organism evidence="1 2">
    <name type="scientific">Dysgonomonas termitidis</name>
    <dbReference type="NCBI Taxonomy" id="1516126"/>
    <lineage>
        <taxon>Bacteria</taxon>
        <taxon>Pseudomonadati</taxon>
        <taxon>Bacteroidota</taxon>
        <taxon>Bacteroidia</taxon>
        <taxon>Bacteroidales</taxon>
        <taxon>Dysgonomonadaceae</taxon>
        <taxon>Dysgonomonas</taxon>
    </lineage>
</organism>
<name>A0ABV9L1V2_9BACT</name>
<evidence type="ECO:0000313" key="1">
    <source>
        <dbReference type="EMBL" id="MFC4676004.1"/>
    </source>
</evidence>
<dbReference type="Proteomes" id="UP001596023">
    <property type="component" value="Unassembled WGS sequence"/>
</dbReference>
<accession>A0ABV9L1V2</accession>
<protein>
    <submittedName>
        <fullName evidence="1">Glycosyltransferase family 1 protein</fullName>
    </submittedName>
</protein>
<reference evidence="2" key="1">
    <citation type="journal article" date="2019" name="Int. J. Syst. Evol. Microbiol.">
        <title>The Global Catalogue of Microorganisms (GCM) 10K type strain sequencing project: providing services to taxonomists for standard genome sequencing and annotation.</title>
        <authorList>
            <consortium name="The Broad Institute Genomics Platform"/>
            <consortium name="The Broad Institute Genome Sequencing Center for Infectious Disease"/>
            <person name="Wu L."/>
            <person name="Ma J."/>
        </authorList>
    </citation>
    <scope>NUCLEOTIDE SEQUENCE [LARGE SCALE GENOMIC DNA]</scope>
    <source>
        <strain evidence="2">CCUG 66188</strain>
    </source>
</reference>
<comment type="caution">
    <text evidence="1">The sequence shown here is derived from an EMBL/GenBank/DDBJ whole genome shotgun (WGS) entry which is preliminary data.</text>
</comment>
<evidence type="ECO:0000313" key="2">
    <source>
        <dbReference type="Proteomes" id="UP001596023"/>
    </source>
</evidence>
<dbReference type="RefSeq" id="WP_379999788.1">
    <property type="nucleotide sequence ID" value="NZ_JBHSGN010000121.1"/>
</dbReference>
<gene>
    <name evidence="1" type="ORF">ACFO6W_20165</name>
</gene>
<dbReference type="EMBL" id="JBHSGN010000121">
    <property type="protein sequence ID" value="MFC4676004.1"/>
    <property type="molecule type" value="Genomic_DNA"/>
</dbReference>
<proteinExistence type="predicted"/>
<keyword evidence="2" id="KW-1185">Reference proteome</keyword>
<sequence length="334" mass="39552">MRLITKRRYIYHPSWHIVYEWEEDIYNNLQIPLSLDDKNLYSKIPKGKGKLYDILCKIDNLYSRKRKSSDNAFFFLMNIFDYFPVYPCARNISIPYIIDFFVDEDKLAYFYTKFKKCPLVLVSSFEAYNFLKERKCLLNVKCIPLSLSDRYKISSEYIEKKYDVIALGRTNPILMEFLETYLKENPNVEFVYQKNSNKGDYAYYSTKTGKIGEANSRADYMEILGKSKIALYSTPGMDNSRSTNGFNPVTPKFLELISKQCHIIARYPDTEECRFFEMGKISRHIDNYQLFKDTMNKYLATPVDLKLYGEVLEKHYTSKRIIELQKIIKEFSLS</sequence>